<dbReference type="GO" id="GO:0005730">
    <property type="term" value="C:nucleolus"/>
    <property type="evidence" value="ECO:0007669"/>
    <property type="project" value="TreeGrafter"/>
</dbReference>
<keyword evidence="1" id="KW-1133">Transmembrane helix</keyword>
<dbReference type="GO" id="GO:0043634">
    <property type="term" value="P:polyadenylation-dependent ncRNA catabolic process"/>
    <property type="evidence" value="ECO:0007669"/>
    <property type="project" value="TreeGrafter"/>
</dbReference>
<evidence type="ECO:0000313" key="3">
    <source>
        <dbReference type="EMBL" id="KAI5061356.1"/>
    </source>
</evidence>
<dbReference type="OrthoDB" id="273917at2759"/>
<dbReference type="Proteomes" id="UP000886520">
    <property type="component" value="Chromosome 23"/>
</dbReference>
<name>A0A9D4U4B6_ADICA</name>
<dbReference type="GO" id="GO:1990817">
    <property type="term" value="F:poly(A) RNA polymerase activity"/>
    <property type="evidence" value="ECO:0007669"/>
    <property type="project" value="InterPro"/>
</dbReference>
<dbReference type="PANTHER" id="PTHR23092:SF15">
    <property type="entry name" value="INACTIVE NON-CANONICAL POLY(A) RNA POLYMERASE PROTEIN TRF4-2-RELATED"/>
    <property type="match status" value="1"/>
</dbReference>
<gene>
    <name evidence="3" type="ORF">GOP47_0023861</name>
</gene>
<keyword evidence="4" id="KW-1185">Reference proteome</keyword>
<feature type="domain" description="Poly(A) RNA polymerase mitochondrial-like central palm" evidence="2">
    <location>
        <begin position="46"/>
        <end position="165"/>
    </location>
</feature>
<dbReference type="GO" id="GO:0003729">
    <property type="term" value="F:mRNA binding"/>
    <property type="evidence" value="ECO:0007669"/>
    <property type="project" value="TreeGrafter"/>
</dbReference>
<feature type="transmembrane region" description="Helical" evidence="1">
    <location>
        <begin position="261"/>
        <end position="279"/>
    </location>
</feature>
<keyword evidence="1" id="KW-0812">Transmembrane</keyword>
<dbReference type="AlphaFoldDB" id="A0A9D4U4B6"/>
<evidence type="ECO:0000256" key="1">
    <source>
        <dbReference type="SAM" id="Phobius"/>
    </source>
</evidence>
<dbReference type="PANTHER" id="PTHR23092">
    <property type="entry name" value="POLY(A) RNA POLYMERASE"/>
    <property type="match status" value="1"/>
</dbReference>
<keyword evidence="1" id="KW-0472">Membrane</keyword>
<evidence type="ECO:0000313" key="4">
    <source>
        <dbReference type="Proteomes" id="UP000886520"/>
    </source>
</evidence>
<dbReference type="SUPFAM" id="SSF81301">
    <property type="entry name" value="Nucleotidyltransferase"/>
    <property type="match status" value="1"/>
</dbReference>
<organism evidence="3 4">
    <name type="scientific">Adiantum capillus-veneris</name>
    <name type="common">Maidenhair fern</name>
    <dbReference type="NCBI Taxonomy" id="13818"/>
    <lineage>
        <taxon>Eukaryota</taxon>
        <taxon>Viridiplantae</taxon>
        <taxon>Streptophyta</taxon>
        <taxon>Embryophyta</taxon>
        <taxon>Tracheophyta</taxon>
        <taxon>Polypodiopsida</taxon>
        <taxon>Polypodiidae</taxon>
        <taxon>Polypodiales</taxon>
        <taxon>Pteridineae</taxon>
        <taxon>Pteridaceae</taxon>
        <taxon>Vittarioideae</taxon>
        <taxon>Adiantum</taxon>
    </lineage>
</organism>
<dbReference type="GO" id="GO:0031499">
    <property type="term" value="C:TRAMP complex"/>
    <property type="evidence" value="ECO:0007669"/>
    <property type="project" value="TreeGrafter"/>
</dbReference>
<dbReference type="Pfam" id="PF22600">
    <property type="entry name" value="MTPAP-like_central"/>
    <property type="match status" value="1"/>
</dbReference>
<evidence type="ECO:0000259" key="2">
    <source>
        <dbReference type="Pfam" id="PF22600"/>
    </source>
</evidence>
<dbReference type="InterPro" id="IPR054708">
    <property type="entry name" value="MTPAP-like_central"/>
</dbReference>
<dbReference type="CDD" id="cd05402">
    <property type="entry name" value="NT_PAP_TUTase"/>
    <property type="match status" value="1"/>
</dbReference>
<dbReference type="InterPro" id="IPR043519">
    <property type="entry name" value="NT_sf"/>
</dbReference>
<comment type="caution">
    <text evidence="3">The sequence shown here is derived from an EMBL/GenBank/DDBJ whole genome shotgun (WGS) entry which is preliminary data.</text>
</comment>
<proteinExistence type="predicted"/>
<protein>
    <recommendedName>
        <fullName evidence="2">Poly(A) RNA polymerase mitochondrial-like central palm domain-containing protein</fullName>
    </recommendedName>
</protein>
<dbReference type="Gene3D" id="3.30.460.10">
    <property type="entry name" value="Beta Polymerase, domain 2"/>
    <property type="match status" value="1"/>
</dbReference>
<sequence length="296" mass="33958">MGDVDDEGFTRVCPACAVVCYNSKPLWQWDQLSVQSIIYHGRLHLLHSQISLLYQRFQEQAPSGTRKRKAAVSVFRSSVHVLWPSCQVHMYGSSASGLFLPSSDVDLVILNTGCPDTLSALETLAQFFSSAFKGRLSALEVLRDARVPIVRFYDNKSLLQFDVRVECTSRFPAELHAVQPMKNSLVEIPVMGPLYILLKMFLHENRLDRLYDSGGIRPYMLFCMLYTFLYLATKFYSGGFLQFYGSCFKSDSSYPPHPSCYIHLFLLLWQMMLTWFCHFRGLDAEVPRVTLHIYDI</sequence>
<dbReference type="InterPro" id="IPR045862">
    <property type="entry name" value="Trf4-like"/>
</dbReference>
<feature type="transmembrane region" description="Helical" evidence="1">
    <location>
        <begin position="219"/>
        <end position="241"/>
    </location>
</feature>
<accession>A0A9D4U4B6</accession>
<reference evidence="3" key="1">
    <citation type="submission" date="2021-01" db="EMBL/GenBank/DDBJ databases">
        <title>Adiantum capillus-veneris genome.</title>
        <authorList>
            <person name="Fang Y."/>
            <person name="Liao Q."/>
        </authorList>
    </citation>
    <scope>NUCLEOTIDE SEQUENCE</scope>
    <source>
        <strain evidence="3">H3</strain>
        <tissue evidence="3">Leaf</tissue>
    </source>
</reference>
<dbReference type="GO" id="GO:0031123">
    <property type="term" value="P:RNA 3'-end processing"/>
    <property type="evidence" value="ECO:0007669"/>
    <property type="project" value="TreeGrafter"/>
</dbReference>
<dbReference type="EMBL" id="JABFUD020000023">
    <property type="protein sequence ID" value="KAI5061356.1"/>
    <property type="molecule type" value="Genomic_DNA"/>
</dbReference>